<evidence type="ECO:0000256" key="4">
    <source>
        <dbReference type="SAM" id="Phobius"/>
    </source>
</evidence>
<dbReference type="PROSITE" id="PS50158">
    <property type="entry name" value="ZF_CCHC"/>
    <property type="match status" value="1"/>
</dbReference>
<evidence type="ECO:0000256" key="3">
    <source>
        <dbReference type="PROSITE-ProRule" id="PRU00047"/>
    </source>
</evidence>
<keyword evidence="4" id="KW-0812">Transmembrane</keyword>
<dbReference type="AlphaFoldDB" id="A0A813UL72"/>
<evidence type="ECO:0000256" key="2">
    <source>
        <dbReference type="ARBA" id="ARBA00022833"/>
    </source>
</evidence>
<evidence type="ECO:0000313" key="8">
    <source>
        <dbReference type="Proteomes" id="UP000663879"/>
    </source>
</evidence>
<evidence type="ECO:0008006" key="9">
    <source>
        <dbReference type="Google" id="ProtNLM"/>
    </source>
</evidence>
<dbReference type="OrthoDB" id="1711136at2759"/>
<feature type="domain" description="RING-type" evidence="5">
    <location>
        <begin position="154"/>
        <end position="197"/>
    </location>
</feature>
<evidence type="ECO:0000256" key="1">
    <source>
        <dbReference type="ARBA" id="ARBA00022771"/>
    </source>
</evidence>
<dbReference type="GO" id="GO:0008270">
    <property type="term" value="F:zinc ion binding"/>
    <property type="evidence" value="ECO:0007669"/>
    <property type="project" value="UniProtKB-KW"/>
</dbReference>
<keyword evidence="4" id="KW-0472">Membrane</keyword>
<dbReference type="InterPro" id="IPR001841">
    <property type="entry name" value="Znf_RING"/>
</dbReference>
<keyword evidence="1 3" id="KW-0479">Metal-binding</keyword>
<proteinExistence type="predicted"/>
<dbReference type="GO" id="GO:0003676">
    <property type="term" value="F:nucleic acid binding"/>
    <property type="evidence" value="ECO:0007669"/>
    <property type="project" value="InterPro"/>
</dbReference>
<sequence>MLGTILYLIDLNYKIILYIFEFLNGLIVFLSQVADSIEALVKFICEFIFLIVNFVIGYFFNSKIKTDSAVKTANINSNNNQDYVLLNFDDQSTNFCFYNFFENFLNILFNNLNILILLNIFGSCLLYILYQKFLIKRLERSNSILKQAQLVYCCVICQQETSSILLLPCKHLCCCFECFNLMTNNNTSDHLNCPLCRYFVILQGTCPLDAFKTGVKVEPIRPNLLVNILDVDKSFNTSNIEINEISSKFDLTNIKRIYNLDNRPSNKLMASCRSISSFIRILKYGIKIGNKQHLVVPNIVNYRLCENCCGLNHRQNNYVKEKRCLKCAESGHETKECKSKLNQLLSF</sequence>
<dbReference type="Proteomes" id="UP000663879">
    <property type="component" value="Unassembled WGS sequence"/>
</dbReference>
<dbReference type="InterPro" id="IPR013083">
    <property type="entry name" value="Znf_RING/FYVE/PHD"/>
</dbReference>
<dbReference type="Gene3D" id="3.30.40.10">
    <property type="entry name" value="Zinc/RING finger domain, C3HC4 (zinc finger)"/>
    <property type="match status" value="1"/>
</dbReference>
<protein>
    <recommendedName>
        <fullName evidence="9">RING-type domain-containing protein</fullName>
    </recommendedName>
</protein>
<dbReference type="SUPFAM" id="SSF57850">
    <property type="entry name" value="RING/U-box"/>
    <property type="match status" value="1"/>
</dbReference>
<accession>A0A813UL72</accession>
<dbReference type="PROSITE" id="PS50089">
    <property type="entry name" value="ZF_RING_2"/>
    <property type="match status" value="1"/>
</dbReference>
<gene>
    <name evidence="7" type="ORF">OXX778_LOCUS7828</name>
</gene>
<dbReference type="EMBL" id="CAJNOC010001030">
    <property type="protein sequence ID" value="CAF0828252.1"/>
    <property type="molecule type" value="Genomic_DNA"/>
</dbReference>
<feature type="transmembrane region" description="Helical" evidence="4">
    <location>
        <begin position="15"/>
        <end position="33"/>
    </location>
</feature>
<dbReference type="InterPro" id="IPR001878">
    <property type="entry name" value="Znf_CCHC"/>
</dbReference>
<keyword evidence="8" id="KW-1185">Reference proteome</keyword>
<comment type="caution">
    <text evidence="7">The sequence shown here is derived from an EMBL/GenBank/DDBJ whole genome shotgun (WGS) entry which is preliminary data.</text>
</comment>
<evidence type="ECO:0000259" key="6">
    <source>
        <dbReference type="PROSITE" id="PS50158"/>
    </source>
</evidence>
<reference evidence="7" key="1">
    <citation type="submission" date="2021-02" db="EMBL/GenBank/DDBJ databases">
        <authorList>
            <person name="Nowell W R."/>
        </authorList>
    </citation>
    <scope>NUCLEOTIDE SEQUENCE</scope>
    <source>
        <strain evidence="7">Ploen Becks lab</strain>
    </source>
</reference>
<feature type="domain" description="CCHC-type" evidence="6">
    <location>
        <begin position="323"/>
        <end position="339"/>
    </location>
</feature>
<name>A0A813UL72_9BILA</name>
<keyword evidence="1 3" id="KW-0863">Zinc-finger</keyword>
<keyword evidence="2" id="KW-0862">Zinc</keyword>
<keyword evidence="4" id="KW-1133">Transmembrane helix</keyword>
<dbReference type="Pfam" id="PF13920">
    <property type="entry name" value="zf-C3HC4_3"/>
    <property type="match status" value="1"/>
</dbReference>
<evidence type="ECO:0000259" key="5">
    <source>
        <dbReference type="PROSITE" id="PS50089"/>
    </source>
</evidence>
<feature type="transmembrane region" description="Helical" evidence="4">
    <location>
        <begin position="107"/>
        <end position="130"/>
    </location>
</feature>
<evidence type="ECO:0000313" key="7">
    <source>
        <dbReference type="EMBL" id="CAF0828252.1"/>
    </source>
</evidence>
<organism evidence="7 8">
    <name type="scientific">Brachionus calyciflorus</name>
    <dbReference type="NCBI Taxonomy" id="104777"/>
    <lineage>
        <taxon>Eukaryota</taxon>
        <taxon>Metazoa</taxon>
        <taxon>Spiralia</taxon>
        <taxon>Gnathifera</taxon>
        <taxon>Rotifera</taxon>
        <taxon>Eurotatoria</taxon>
        <taxon>Monogononta</taxon>
        <taxon>Pseudotrocha</taxon>
        <taxon>Ploima</taxon>
        <taxon>Brachionidae</taxon>
        <taxon>Brachionus</taxon>
    </lineage>
</organism>
<feature type="transmembrane region" description="Helical" evidence="4">
    <location>
        <begin position="40"/>
        <end position="60"/>
    </location>
</feature>